<dbReference type="NCBIfam" id="NF009466">
    <property type="entry name" value="PRK12826.1-2"/>
    <property type="match status" value="1"/>
</dbReference>
<dbReference type="PRINTS" id="PR00081">
    <property type="entry name" value="GDHRDH"/>
</dbReference>
<dbReference type="SUPFAM" id="SSF51735">
    <property type="entry name" value="NAD(P)-binding Rossmann-fold domains"/>
    <property type="match status" value="1"/>
</dbReference>
<comment type="similarity">
    <text evidence="1">Belongs to the short-chain dehydrogenases/reductases (SDR) family.</text>
</comment>
<dbReference type="EC" id="1.1.1.100" evidence="3"/>
<keyword evidence="3" id="KW-0560">Oxidoreductase</keyword>
<reference evidence="4" key="1">
    <citation type="journal article" date="2019" name="Int. J. Syst. Evol. Microbiol.">
        <title>The Global Catalogue of Microorganisms (GCM) 10K type strain sequencing project: providing services to taxonomists for standard genome sequencing and annotation.</title>
        <authorList>
            <consortium name="The Broad Institute Genomics Platform"/>
            <consortium name="The Broad Institute Genome Sequencing Center for Infectious Disease"/>
            <person name="Wu L."/>
            <person name="Ma J."/>
        </authorList>
    </citation>
    <scope>NUCLEOTIDE SEQUENCE [LARGE SCALE GENOMIC DNA]</scope>
    <source>
        <strain evidence="4">CGMCC 4.7139</strain>
    </source>
</reference>
<feature type="domain" description="Ketoreductase" evidence="2">
    <location>
        <begin position="11"/>
        <end position="191"/>
    </location>
</feature>
<proteinExistence type="inferred from homology"/>
<dbReference type="Proteomes" id="UP001595993">
    <property type="component" value="Unassembled WGS sequence"/>
</dbReference>
<evidence type="ECO:0000259" key="2">
    <source>
        <dbReference type="SMART" id="SM00822"/>
    </source>
</evidence>
<dbReference type="PANTHER" id="PTHR42879:SF2">
    <property type="entry name" value="3-OXOACYL-[ACYL-CARRIER-PROTEIN] REDUCTASE FABG"/>
    <property type="match status" value="1"/>
</dbReference>
<dbReference type="RefSeq" id="WP_381193026.1">
    <property type="nucleotide sequence ID" value="NZ_JBHSFE010000008.1"/>
</dbReference>
<comment type="caution">
    <text evidence="3">The sequence shown here is derived from an EMBL/GenBank/DDBJ whole genome shotgun (WGS) entry which is preliminary data.</text>
</comment>
<dbReference type="InterPro" id="IPR020904">
    <property type="entry name" value="Sc_DH/Rdtase_CS"/>
</dbReference>
<dbReference type="Gene3D" id="3.40.50.720">
    <property type="entry name" value="NAD(P)-binding Rossmann-like Domain"/>
    <property type="match status" value="1"/>
</dbReference>
<evidence type="ECO:0000313" key="3">
    <source>
        <dbReference type="EMBL" id="MFC4607879.1"/>
    </source>
</evidence>
<keyword evidence="4" id="KW-1185">Reference proteome</keyword>
<name>A0ABV9G406_9ACTN</name>
<dbReference type="EMBL" id="JBHSFE010000008">
    <property type="protein sequence ID" value="MFC4607879.1"/>
    <property type="molecule type" value="Genomic_DNA"/>
</dbReference>
<dbReference type="PRINTS" id="PR00080">
    <property type="entry name" value="SDRFAMILY"/>
</dbReference>
<dbReference type="GO" id="GO:0004316">
    <property type="term" value="F:3-oxoacyl-[acyl-carrier-protein] reductase (NADPH) activity"/>
    <property type="evidence" value="ECO:0007669"/>
    <property type="project" value="UniProtKB-EC"/>
</dbReference>
<dbReference type="SMART" id="SM00822">
    <property type="entry name" value="PKS_KR"/>
    <property type="match status" value="1"/>
</dbReference>
<dbReference type="Pfam" id="PF13561">
    <property type="entry name" value="adh_short_C2"/>
    <property type="match status" value="1"/>
</dbReference>
<sequence length="252" mass="26532">MPDPISDKPSPVALVSGGSRGIGRAVVRRLAQDGYDVAFCYVNGEEPARHLEKEIAELGRRAVATRVDVADAGAVRAWVRGTEDELGPIGAVVTSAGVTRDSALVLMSDEDWHTVLDINLDGMFHVCRSAVFEMMKSRSGVIVNLSSVAGVQGHARQTNYAAAKAGIIGFTRSLAKEAGPYGIRANVVAPGFIDTDMTANLPEAVAKDAVERTALRRMGQAEEVADLVSFLVSPRAAFITGTVLAIDGGISL</sequence>
<organism evidence="3 4">
    <name type="scientific">Streptomyces maoxianensis</name>
    <dbReference type="NCBI Taxonomy" id="1459942"/>
    <lineage>
        <taxon>Bacteria</taxon>
        <taxon>Bacillati</taxon>
        <taxon>Actinomycetota</taxon>
        <taxon>Actinomycetes</taxon>
        <taxon>Kitasatosporales</taxon>
        <taxon>Streptomycetaceae</taxon>
        <taxon>Streptomyces</taxon>
    </lineage>
</organism>
<protein>
    <submittedName>
        <fullName evidence="3">3-oxoacyl-ACP reductase FabG</fullName>
        <ecNumber evidence="3">1.1.1.100</ecNumber>
    </submittedName>
</protein>
<dbReference type="InterPro" id="IPR057326">
    <property type="entry name" value="KR_dom"/>
</dbReference>
<dbReference type="PROSITE" id="PS00061">
    <property type="entry name" value="ADH_SHORT"/>
    <property type="match status" value="1"/>
</dbReference>
<evidence type="ECO:0000256" key="1">
    <source>
        <dbReference type="ARBA" id="ARBA00006484"/>
    </source>
</evidence>
<dbReference type="InterPro" id="IPR002347">
    <property type="entry name" value="SDR_fam"/>
</dbReference>
<dbReference type="InterPro" id="IPR036291">
    <property type="entry name" value="NAD(P)-bd_dom_sf"/>
</dbReference>
<evidence type="ECO:0000313" key="4">
    <source>
        <dbReference type="Proteomes" id="UP001595993"/>
    </source>
</evidence>
<accession>A0ABV9G406</accession>
<gene>
    <name evidence="3" type="primary">fabG</name>
    <name evidence="3" type="ORF">ACFO9E_08625</name>
</gene>
<dbReference type="PANTHER" id="PTHR42879">
    <property type="entry name" value="3-OXOACYL-(ACYL-CARRIER-PROTEIN) REDUCTASE"/>
    <property type="match status" value="1"/>
</dbReference>
<dbReference type="InterPro" id="IPR050259">
    <property type="entry name" value="SDR"/>
</dbReference>